<dbReference type="AlphaFoldDB" id="A0A511ZQ90"/>
<evidence type="ECO:0000313" key="2">
    <source>
        <dbReference type="EMBL" id="GEN89616.1"/>
    </source>
</evidence>
<feature type="transmembrane region" description="Helical" evidence="1">
    <location>
        <begin position="44"/>
        <end position="62"/>
    </location>
</feature>
<name>A0A511ZQ90_9BACI</name>
<keyword evidence="1" id="KW-1133">Transmembrane helix</keyword>
<sequence length="96" mass="11367">MNFVQPGAEFDVFMLILSIIMLIIFTFLAATLVYSFLKRGKQKPGYFIFYIFIVFGVIYQLIEFFRLYTWLGIAAIIIYITFGLIIFLVLRKNRMK</sequence>
<dbReference type="STRING" id="582851.GCA_900162665_02028"/>
<organism evidence="2 3">
    <name type="scientific">Oceanobacillus sojae</name>
    <dbReference type="NCBI Taxonomy" id="582851"/>
    <lineage>
        <taxon>Bacteria</taxon>
        <taxon>Bacillati</taxon>
        <taxon>Bacillota</taxon>
        <taxon>Bacilli</taxon>
        <taxon>Bacillales</taxon>
        <taxon>Bacillaceae</taxon>
        <taxon>Oceanobacillus</taxon>
    </lineage>
</organism>
<dbReference type="EMBL" id="BJYM01000025">
    <property type="protein sequence ID" value="GEN89616.1"/>
    <property type="molecule type" value="Genomic_DNA"/>
</dbReference>
<keyword evidence="3" id="KW-1185">Reference proteome</keyword>
<comment type="caution">
    <text evidence="2">The sequence shown here is derived from an EMBL/GenBank/DDBJ whole genome shotgun (WGS) entry which is preliminary data.</text>
</comment>
<evidence type="ECO:0000256" key="1">
    <source>
        <dbReference type="SAM" id="Phobius"/>
    </source>
</evidence>
<proteinExistence type="predicted"/>
<evidence type="ECO:0000313" key="3">
    <source>
        <dbReference type="Proteomes" id="UP000321558"/>
    </source>
</evidence>
<feature type="transmembrane region" description="Helical" evidence="1">
    <location>
        <begin position="12"/>
        <end position="37"/>
    </location>
</feature>
<dbReference type="RefSeq" id="WP_186813733.1">
    <property type="nucleotide sequence ID" value="NZ_BJYM01000025.1"/>
</dbReference>
<keyword evidence="1" id="KW-0812">Transmembrane</keyword>
<reference evidence="2 3" key="1">
    <citation type="submission" date="2019-07" db="EMBL/GenBank/DDBJ databases">
        <title>Whole genome shotgun sequence of Oceanobacillus sojae NBRC 105379.</title>
        <authorList>
            <person name="Hosoyama A."/>
            <person name="Uohara A."/>
            <person name="Ohji S."/>
            <person name="Ichikawa N."/>
        </authorList>
    </citation>
    <scope>NUCLEOTIDE SEQUENCE [LARGE SCALE GENOMIC DNA]</scope>
    <source>
        <strain evidence="2 3">NBRC 105379</strain>
    </source>
</reference>
<feature type="transmembrane region" description="Helical" evidence="1">
    <location>
        <begin position="68"/>
        <end position="90"/>
    </location>
</feature>
<protein>
    <submittedName>
        <fullName evidence="2">Uncharacterized protein</fullName>
    </submittedName>
</protein>
<accession>A0A511ZQ90</accession>
<gene>
    <name evidence="2" type="ORF">OSO01_43550</name>
</gene>
<dbReference type="Proteomes" id="UP000321558">
    <property type="component" value="Unassembled WGS sequence"/>
</dbReference>
<keyword evidence="1" id="KW-0472">Membrane</keyword>